<keyword evidence="1" id="KW-0812">Transmembrane</keyword>
<feature type="transmembrane region" description="Helical" evidence="1">
    <location>
        <begin position="6"/>
        <end position="27"/>
    </location>
</feature>
<protein>
    <submittedName>
        <fullName evidence="2">Uncharacterized protein</fullName>
    </submittedName>
</protein>
<dbReference type="Proteomes" id="UP000182190">
    <property type="component" value="Unassembled WGS sequence"/>
</dbReference>
<proteinExistence type="predicted"/>
<evidence type="ECO:0000313" key="3">
    <source>
        <dbReference type="Proteomes" id="UP000182190"/>
    </source>
</evidence>
<name>A0A7Z9E317_9CYAN</name>
<evidence type="ECO:0000256" key="1">
    <source>
        <dbReference type="SAM" id="Phobius"/>
    </source>
</evidence>
<comment type="caution">
    <text evidence="2">The sequence shown here is derived from an EMBL/GenBank/DDBJ whole genome shotgun (WGS) entry which is preliminary data.</text>
</comment>
<keyword evidence="1" id="KW-1133">Transmembrane helix</keyword>
<dbReference type="AlphaFoldDB" id="A0A7Z9E317"/>
<keyword evidence="3" id="KW-1185">Reference proteome</keyword>
<organism evidence="2 3">
    <name type="scientific">Planktothrix paucivesiculata PCC 9631</name>
    <dbReference type="NCBI Taxonomy" id="671071"/>
    <lineage>
        <taxon>Bacteria</taxon>
        <taxon>Bacillati</taxon>
        <taxon>Cyanobacteriota</taxon>
        <taxon>Cyanophyceae</taxon>
        <taxon>Oscillatoriophycideae</taxon>
        <taxon>Oscillatoriales</taxon>
        <taxon>Microcoleaceae</taxon>
        <taxon>Planktothrix</taxon>
    </lineage>
</organism>
<accession>A0A7Z9E317</accession>
<dbReference type="EMBL" id="CZCS02000210">
    <property type="protein sequence ID" value="VXD22902.1"/>
    <property type="molecule type" value="Genomic_DNA"/>
</dbReference>
<reference evidence="2" key="1">
    <citation type="submission" date="2019-10" db="EMBL/GenBank/DDBJ databases">
        <authorList>
            <consortium name="Genoscope - CEA"/>
            <person name="William W."/>
        </authorList>
    </citation>
    <scope>NUCLEOTIDE SEQUENCE [LARGE SCALE GENOMIC DNA]</scope>
    <source>
        <strain evidence="2">BBR_PRJEB10994</strain>
    </source>
</reference>
<sequence>MAFLLFFDRIASPILAYFILVAMFIMLKPDLTTKTPRHKEVLNTQIKYDILGLDGFN</sequence>
<evidence type="ECO:0000313" key="2">
    <source>
        <dbReference type="EMBL" id="VXD22902.1"/>
    </source>
</evidence>
<keyword evidence="1" id="KW-0472">Membrane</keyword>
<gene>
    <name evidence="2" type="ORF">PL9631_680025</name>
</gene>